<reference evidence="2 3" key="1">
    <citation type="journal article" date="2012" name="J. Bacteriol.">
        <title>Complete genome sequence of strain 1860, a crenarchaeon of the genus pyrobaculum able to grow with various electron acceptors.</title>
        <authorList>
            <person name="Mardanov A.V."/>
            <person name="Gumerov V.M."/>
            <person name="Slobodkina G.B."/>
            <person name="Beletsky A.V."/>
            <person name="Bonch-Osmolovskaya E.A."/>
            <person name="Ravin N.V."/>
            <person name="Skryabin K.G."/>
        </authorList>
    </citation>
    <scope>NUCLEOTIDE SEQUENCE [LARGE SCALE GENOMIC DNA]</scope>
    <source>
        <strain evidence="2 3">1860</strain>
    </source>
</reference>
<keyword evidence="1" id="KW-0812">Transmembrane</keyword>
<name>G7VEV5_9CREN</name>
<dbReference type="eggNOG" id="arCOG07033">
    <property type="taxonomic scope" value="Archaea"/>
</dbReference>
<gene>
    <name evidence="2" type="ORF">P186_1500</name>
</gene>
<protein>
    <submittedName>
        <fullName evidence="2">Uncharacterized protein</fullName>
    </submittedName>
</protein>
<keyword evidence="1" id="KW-0472">Membrane</keyword>
<dbReference type="HOGENOM" id="CLU_1551887_0_0_2"/>
<dbReference type="Proteomes" id="UP000005867">
    <property type="component" value="Chromosome"/>
</dbReference>
<accession>G7VEV5</accession>
<evidence type="ECO:0000313" key="2">
    <source>
        <dbReference type="EMBL" id="AET32921.1"/>
    </source>
</evidence>
<feature type="transmembrane region" description="Helical" evidence="1">
    <location>
        <begin position="27"/>
        <end position="47"/>
    </location>
</feature>
<evidence type="ECO:0000313" key="3">
    <source>
        <dbReference type="Proteomes" id="UP000005867"/>
    </source>
</evidence>
<feature type="transmembrane region" description="Helical" evidence="1">
    <location>
        <begin position="142"/>
        <end position="162"/>
    </location>
</feature>
<organism evidence="2 3">
    <name type="scientific">Pyrobaculum ferrireducens</name>
    <dbReference type="NCBI Taxonomy" id="1104324"/>
    <lineage>
        <taxon>Archaea</taxon>
        <taxon>Thermoproteota</taxon>
        <taxon>Thermoprotei</taxon>
        <taxon>Thermoproteales</taxon>
        <taxon>Thermoproteaceae</taxon>
        <taxon>Pyrobaculum</taxon>
    </lineage>
</organism>
<keyword evidence="1" id="KW-1133">Transmembrane helix</keyword>
<feature type="transmembrane region" description="Helical" evidence="1">
    <location>
        <begin position="103"/>
        <end position="122"/>
    </location>
</feature>
<feature type="transmembrane region" description="Helical" evidence="1">
    <location>
        <begin position="5"/>
        <end position="21"/>
    </location>
</feature>
<proteinExistence type="predicted"/>
<sequence>MTPKLVLFSALVFYSLLWLILPWSRAVALFIAGAAFLWILFFSSLVVNIKRREIVAAVALSTPFAFAALSTEALIWYGLGPLAALIWFIYLARGIYGSWLKGIFFILGVIWLHGLLLIAIDVTTGGVLTKAYSVGLHPFQRWNVPVIAVADTSALYIAAEVLKKLLKLWR</sequence>
<dbReference type="OrthoDB" id="376493at2157"/>
<dbReference type="AlphaFoldDB" id="G7VEV5"/>
<dbReference type="EMBL" id="CP003098">
    <property type="protein sequence ID" value="AET32921.1"/>
    <property type="molecule type" value="Genomic_DNA"/>
</dbReference>
<dbReference type="KEGG" id="pyr:P186_1500"/>
<feature type="transmembrane region" description="Helical" evidence="1">
    <location>
        <begin position="54"/>
        <end position="69"/>
    </location>
</feature>
<feature type="transmembrane region" description="Helical" evidence="1">
    <location>
        <begin position="75"/>
        <end position="96"/>
    </location>
</feature>
<keyword evidence="3" id="KW-1185">Reference proteome</keyword>
<dbReference type="BioCyc" id="PSP1104324:GJSN-1473-MONOMER"/>
<evidence type="ECO:0000256" key="1">
    <source>
        <dbReference type="SAM" id="Phobius"/>
    </source>
</evidence>